<name>A0A6G0U4W3_APHGL</name>
<reference evidence="2 3" key="1">
    <citation type="submission" date="2019-08" db="EMBL/GenBank/DDBJ databases">
        <title>The genome of the soybean aphid Biotype 1, its phylome, world population structure and adaptation to the North American continent.</title>
        <authorList>
            <person name="Giordano R."/>
            <person name="Donthu R.K."/>
            <person name="Hernandez A.G."/>
            <person name="Wright C.L."/>
            <person name="Zimin A.V."/>
        </authorList>
    </citation>
    <scope>NUCLEOTIDE SEQUENCE [LARGE SCALE GENOMIC DNA]</scope>
    <source>
        <tissue evidence="2">Whole aphids</tissue>
    </source>
</reference>
<keyword evidence="1" id="KW-0472">Membrane</keyword>
<evidence type="ECO:0000313" key="2">
    <source>
        <dbReference type="EMBL" id="KAE9543322.1"/>
    </source>
</evidence>
<dbReference type="EMBL" id="VYZN01000009">
    <property type="protein sequence ID" value="KAE9543322.1"/>
    <property type="molecule type" value="Genomic_DNA"/>
</dbReference>
<proteinExistence type="predicted"/>
<feature type="transmembrane region" description="Helical" evidence="1">
    <location>
        <begin position="195"/>
        <end position="216"/>
    </location>
</feature>
<feature type="transmembrane region" description="Helical" evidence="1">
    <location>
        <begin position="154"/>
        <end position="175"/>
    </location>
</feature>
<gene>
    <name evidence="2" type="ORF">AGLY_003233</name>
</gene>
<sequence length="338" mass="39647">MCLIYDHAHQNVKAGNCVIISTNYIEHIDSCTEKELGKKESTDKSYNILHSLNKHTKKITKICKYINNVVVYVIVTRNSHSYIDDTHFTECEDVNCKKNVKLVEVEFECKRASMELMELLKWIETVLVMTPGFWIKRINTTIKLFSQNFFGRGYFNELFLCILFGFTLEIIWMPLLCSFSENWQFFLHLIFYNNLFFLLVFVSFSLFSILHLLVYAPDRYEQYIPLLSNSKDLVFDLFLVHRYNTSVTMIVHLYIDNCGKVFPRLKTLCVQCLFLKIQILLLYCNKFSIICNDLAVRKSIIACCTFPELKYNCDRCSRNEGAQGQCSIRRSNELIPLS</sequence>
<protein>
    <submittedName>
        <fullName evidence="2">Uncharacterized protein</fullName>
    </submittedName>
</protein>
<keyword evidence="1" id="KW-0812">Transmembrane</keyword>
<dbReference type="Proteomes" id="UP000475862">
    <property type="component" value="Unassembled WGS sequence"/>
</dbReference>
<accession>A0A6G0U4W3</accession>
<evidence type="ECO:0000256" key="1">
    <source>
        <dbReference type="SAM" id="Phobius"/>
    </source>
</evidence>
<organism evidence="2 3">
    <name type="scientific">Aphis glycines</name>
    <name type="common">Soybean aphid</name>
    <dbReference type="NCBI Taxonomy" id="307491"/>
    <lineage>
        <taxon>Eukaryota</taxon>
        <taxon>Metazoa</taxon>
        <taxon>Ecdysozoa</taxon>
        <taxon>Arthropoda</taxon>
        <taxon>Hexapoda</taxon>
        <taxon>Insecta</taxon>
        <taxon>Pterygota</taxon>
        <taxon>Neoptera</taxon>
        <taxon>Paraneoptera</taxon>
        <taxon>Hemiptera</taxon>
        <taxon>Sternorrhyncha</taxon>
        <taxon>Aphidomorpha</taxon>
        <taxon>Aphidoidea</taxon>
        <taxon>Aphididae</taxon>
        <taxon>Aphidini</taxon>
        <taxon>Aphis</taxon>
        <taxon>Aphis</taxon>
    </lineage>
</organism>
<keyword evidence="1" id="KW-1133">Transmembrane helix</keyword>
<dbReference type="AlphaFoldDB" id="A0A6G0U4W3"/>
<keyword evidence="3" id="KW-1185">Reference proteome</keyword>
<comment type="caution">
    <text evidence="2">The sequence shown here is derived from an EMBL/GenBank/DDBJ whole genome shotgun (WGS) entry which is preliminary data.</text>
</comment>
<evidence type="ECO:0000313" key="3">
    <source>
        <dbReference type="Proteomes" id="UP000475862"/>
    </source>
</evidence>